<evidence type="ECO:0000313" key="2">
    <source>
        <dbReference type="EMBL" id="KAA9357586.1"/>
    </source>
</evidence>
<dbReference type="InterPro" id="IPR010496">
    <property type="entry name" value="AL/BT2_dom"/>
</dbReference>
<dbReference type="GO" id="GO:0016787">
    <property type="term" value="F:hydrolase activity"/>
    <property type="evidence" value="ECO:0007669"/>
    <property type="project" value="InterPro"/>
</dbReference>
<protein>
    <submittedName>
        <fullName evidence="2">DUF1080 domain-containing protein</fullName>
    </submittedName>
</protein>
<evidence type="ECO:0000259" key="1">
    <source>
        <dbReference type="Pfam" id="PF06439"/>
    </source>
</evidence>
<comment type="caution">
    <text evidence="2">The sequence shown here is derived from an EMBL/GenBank/DDBJ whole genome shotgun (WGS) entry which is preliminary data.</text>
</comment>
<gene>
    <name evidence="2" type="ORF">F0P93_07605</name>
</gene>
<organism evidence="2 3">
    <name type="scientific">Larkinella humicola</name>
    <dbReference type="NCBI Taxonomy" id="2607654"/>
    <lineage>
        <taxon>Bacteria</taxon>
        <taxon>Pseudomonadati</taxon>
        <taxon>Bacteroidota</taxon>
        <taxon>Cytophagia</taxon>
        <taxon>Cytophagales</taxon>
        <taxon>Spirosomataceae</taxon>
        <taxon>Larkinella</taxon>
    </lineage>
</organism>
<reference evidence="2 3" key="1">
    <citation type="submission" date="2019-09" db="EMBL/GenBank/DDBJ databases">
        <title>Genome Sequence of Larkinella sp MA1.</title>
        <authorList>
            <person name="Srinivasan S."/>
        </authorList>
    </citation>
    <scope>NUCLEOTIDE SEQUENCE [LARGE SCALE GENOMIC DNA]</scope>
    <source>
        <strain evidence="2 3">MA1</strain>
    </source>
</reference>
<dbReference type="AlphaFoldDB" id="A0A5N1JPN3"/>
<sequence>MKVSLISTLIGCALLVGFIARSPQKAVRLFDGKTFRGWEGDTLKTWRIRDGALVGGSLTEAVPHNDFLCTTRPYANFILRVKFKLLGTDGFINTGVQFRSKRLTNPAYEMTGYQADLGKGYWASLYDESRRNKTLVAPDSMLIKKILKPNDWNDYEIRAENRRIRLYLNGKQTVDYTEPDQTIPQEGLIGLQIHGGGKAEVHYKDLFLEELR</sequence>
<proteinExistence type="predicted"/>
<keyword evidence="3" id="KW-1185">Reference proteome</keyword>
<dbReference type="Pfam" id="PF06439">
    <property type="entry name" value="3keto-disac_hyd"/>
    <property type="match status" value="1"/>
</dbReference>
<dbReference type="EMBL" id="VTWS01000001">
    <property type="protein sequence ID" value="KAA9357586.1"/>
    <property type="molecule type" value="Genomic_DNA"/>
</dbReference>
<dbReference type="RefSeq" id="WP_150875719.1">
    <property type="nucleotide sequence ID" value="NZ_VTWS01000001.1"/>
</dbReference>
<dbReference type="Gene3D" id="2.60.120.560">
    <property type="entry name" value="Exo-inulinase, domain 1"/>
    <property type="match status" value="1"/>
</dbReference>
<evidence type="ECO:0000313" key="3">
    <source>
        <dbReference type="Proteomes" id="UP000326344"/>
    </source>
</evidence>
<feature type="domain" description="3-keto-alpha-glucoside-1,2-lyase/3-keto-2-hydroxy-glucal hydratase" evidence="1">
    <location>
        <begin position="26"/>
        <end position="208"/>
    </location>
</feature>
<name>A0A5N1JPN3_9BACT</name>
<accession>A0A5N1JPN3</accession>
<dbReference type="Proteomes" id="UP000326344">
    <property type="component" value="Unassembled WGS sequence"/>
</dbReference>